<keyword evidence="2" id="KW-1133">Transmembrane helix</keyword>
<feature type="region of interest" description="Disordered" evidence="1">
    <location>
        <begin position="1"/>
        <end position="37"/>
    </location>
</feature>
<sequence>MPAKSGNEPGKDPAKKPGKEPGKASSSKRLQPTAPDVKTPARIRRWLYRLLLLGVVLIAALFFLEAVLGIVRDSF</sequence>
<evidence type="ECO:0000313" key="3">
    <source>
        <dbReference type="EMBL" id="MEE2003327.1"/>
    </source>
</evidence>
<feature type="transmembrane region" description="Helical" evidence="2">
    <location>
        <begin position="50"/>
        <end position="71"/>
    </location>
</feature>
<keyword evidence="2" id="KW-0812">Transmembrane</keyword>
<protein>
    <submittedName>
        <fullName evidence="3">Uncharacterized protein</fullName>
    </submittedName>
</protein>
<dbReference type="EMBL" id="JAUHLI010000030">
    <property type="protein sequence ID" value="MEE2003327.1"/>
    <property type="molecule type" value="Genomic_DNA"/>
</dbReference>
<organism evidence="3 4">
    <name type="scientific">Alkalimonas cellulosilytica</name>
    <dbReference type="NCBI Taxonomy" id="3058395"/>
    <lineage>
        <taxon>Bacteria</taxon>
        <taxon>Pseudomonadati</taxon>
        <taxon>Pseudomonadota</taxon>
        <taxon>Gammaproteobacteria</taxon>
        <taxon>Alkalimonas</taxon>
    </lineage>
</organism>
<evidence type="ECO:0000256" key="2">
    <source>
        <dbReference type="SAM" id="Phobius"/>
    </source>
</evidence>
<keyword evidence="4" id="KW-1185">Reference proteome</keyword>
<evidence type="ECO:0000256" key="1">
    <source>
        <dbReference type="SAM" id="MobiDB-lite"/>
    </source>
</evidence>
<keyword evidence="2" id="KW-0472">Membrane</keyword>
<proteinExistence type="predicted"/>
<name>A0ABU7JA07_9GAMM</name>
<evidence type="ECO:0000313" key="4">
    <source>
        <dbReference type="Proteomes" id="UP001336314"/>
    </source>
</evidence>
<reference evidence="3 4" key="1">
    <citation type="submission" date="2023-07" db="EMBL/GenBank/DDBJ databases">
        <title>Alkalimonas sp., MEB108 novel, alkaliphilic bacterium isolated from Lonar Lake, India.</title>
        <authorList>
            <person name="Joshi A."/>
            <person name="Thite S."/>
        </authorList>
    </citation>
    <scope>NUCLEOTIDE SEQUENCE [LARGE SCALE GENOMIC DNA]</scope>
    <source>
        <strain evidence="3 4">MEB108</strain>
    </source>
</reference>
<dbReference type="Proteomes" id="UP001336314">
    <property type="component" value="Unassembled WGS sequence"/>
</dbReference>
<comment type="caution">
    <text evidence="3">The sequence shown here is derived from an EMBL/GenBank/DDBJ whole genome shotgun (WGS) entry which is preliminary data.</text>
</comment>
<accession>A0ABU7JA07</accession>
<gene>
    <name evidence="3" type="ORF">QWY20_17920</name>
</gene>
<dbReference type="RefSeq" id="WP_330130350.1">
    <property type="nucleotide sequence ID" value="NZ_JAUHLI010000030.1"/>
</dbReference>
<feature type="compositionally biased region" description="Basic and acidic residues" evidence="1">
    <location>
        <begin position="9"/>
        <end position="22"/>
    </location>
</feature>